<evidence type="ECO:0000313" key="2">
    <source>
        <dbReference type="EMBL" id="TWT51076.1"/>
    </source>
</evidence>
<name>A0A5C5WJX4_9BACT</name>
<feature type="region of interest" description="Disordered" evidence="1">
    <location>
        <begin position="1"/>
        <end position="29"/>
    </location>
</feature>
<reference evidence="2 3" key="1">
    <citation type="submission" date="2019-02" db="EMBL/GenBank/DDBJ databases">
        <title>Deep-cultivation of Planctomycetes and their phenomic and genomic characterization uncovers novel biology.</title>
        <authorList>
            <person name="Wiegand S."/>
            <person name="Jogler M."/>
            <person name="Boedeker C."/>
            <person name="Pinto D."/>
            <person name="Vollmers J."/>
            <person name="Rivas-Marin E."/>
            <person name="Kohn T."/>
            <person name="Peeters S.H."/>
            <person name="Heuer A."/>
            <person name="Rast P."/>
            <person name="Oberbeckmann S."/>
            <person name="Bunk B."/>
            <person name="Jeske O."/>
            <person name="Meyerdierks A."/>
            <person name="Storesund J.E."/>
            <person name="Kallscheuer N."/>
            <person name="Luecker S."/>
            <person name="Lage O.M."/>
            <person name="Pohl T."/>
            <person name="Merkel B.J."/>
            <person name="Hornburger P."/>
            <person name="Mueller R.-W."/>
            <person name="Bruemmer F."/>
            <person name="Labrenz M."/>
            <person name="Spormann A.M."/>
            <person name="Op Den Camp H."/>
            <person name="Overmann J."/>
            <person name="Amann R."/>
            <person name="Jetten M.S.M."/>
            <person name="Mascher T."/>
            <person name="Medema M.H."/>
            <person name="Devos D.P."/>
            <person name="Kaster A.-K."/>
            <person name="Ovreas L."/>
            <person name="Rohde M."/>
            <person name="Galperin M.Y."/>
            <person name="Jogler C."/>
        </authorList>
    </citation>
    <scope>NUCLEOTIDE SEQUENCE [LARGE SCALE GENOMIC DNA]</scope>
    <source>
        <strain evidence="2 3">Pla22</strain>
    </source>
</reference>
<protein>
    <submittedName>
        <fullName evidence="2">Uncharacterized protein</fullName>
    </submittedName>
</protein>
<dbReference type="AlphaFoldDB" id="A0A5C5WJX4"/>
<evidence type="ECO:0000313" key="3">
    <source>
        <dbReference type="Proteomes" id="UP000316598"/>
    </source>
</evidence>
<gene>
    <name evidence="2" type="ORF">Pla22_38520</name>
</gene>
<keyword evidence="3" id="KW-1185">Reference proteome</keyword>
<dbReference type="EMBL" id="SJPI01000002">
    <property type="protein sequence ID" value="TWT51076.1"/>
    <property type="molecule type" value="Genomic_DNA"/>
</dbReference>
<dbReference type="Proteomes" id="UP000316598">
    <property type="component" value="Unassembled WGS sequence"/>
</dbReference>
<accession>A0A5C5WJX4</accession>
<proteinExistence type="predicted"/>
<organism evidence="2 3">
    <name type="scientific">Rubripirellula amarantea</name>
    <dbReference type="NCBI Taxonomy" id="2527999"/>
    <lineage>
        <taxon>Bacteria</taxon>
        <taxon>Pseudomonadati</taxon>
        <taxon>Planctomycetota</taxon>
        <taxon>Planctomycetia</taxon>
        <taxon>Pirellulales</taxon>
        <taxon>Pirellulaceae</taxon>
        <taxon>Rubripirellula</taxon>
    </lineage>
</organism>
<comment type="caution">
    <text evidence="2">The sequence shown here is derived from an EMBL/GenBank/DDBJ whole genome shotgun (WGS) entry which is preliminary data.</text>
</comment>
<evidence type="ECO:0000256" key="1">
    <source>
        <dbReference type="SAM" id="MobiDB-lite"/>
    </source>
</evidence>
<sequence>MQLSHLLARNGALAESPEPKDAKPNERKVKPEMSRFLKHLTDPEVVRTIDPRHLLELLSPHQTYLSSRGFNLPAVPSASKLDYEKLIYILETPLIDAPQDLLNALGMINDMATEQGMDALLSAAQQASIALRLSGQTSPADVAVQVWLANPAMLEAQHTWHTFKMPRRMECFSPATDNDSPLLQLTSNRIEACRVNIGDWMDNHNRSSAAQLLLRETGETIVATVRRGDPFRRVETIDNHGIRAVHLRPAAKDTMTLCRRENIFQINSQLKSAREVYRRCFGDLMYGSPDHFIELPRYNFDAFVEHGFEMISPGDLDAIEYIALTEVRFRNGGSQNPYTIYGADDLIVDMEERGYEIALDDSIDSISLLFKFRDVRLQRAIKLYAGNAACYTRDEHAVLIEEWMKLKGFMLERSQVLGAAKDDGALAIA</sequence>
<feature type="compositionally biased region" description="Basic and acidic residues" evidence="1">
    <location>
        <begin position="17"/>
        <end position="29"/>
    </location>
</feature>